<dbReference type="CDD" id="cd01949">
    <property type="entry name" value="GGDEF"/>
    <property type="match status" value="1"/>
</dbReference>
<feature type="domain" description="Response regulatory" evidence="5">
    <location>
        <begin position="260"/>
        <end position="376"/>
    </location>
</feature>
<dbReference type="InterPro" id="IPR036641">
    <property type="entry name" value="HPT_dom_sf"/>
</dbReference>
<dbReference type="InterPro" id="IPR029787">
    <property type="entry name" value="Nucleotide_cyclase"/>
</dbReference>
<dbReference type="CDD" id="cd00156">
    <property type="entry name" value="REC"/>
    <property type="match status" value="1"/>
</dbReference>
<evidence type="ECO:0000259" key="6">
    <source>
        <dbReference type="PROSITE" id="PS50887"/>
    </source>
</evidence>
<feature type="domain" description="Response regulatory" evidence="5">
    <location>
        <begin position="141"/>
        <end position="250"/>
    </location>
</feature>
<sequence>MSEVKVTEVARKLAILRQRFKDKAQSDILQLQRSAGRFRGGDIQGPDLVSVYQSLHRLAGSAGTFGYGKLGAAARALEIELKPLIETPDSGCRVLSQEVVTPAFIERVEALLDLLMRARQGTEPVHCAPERVDEPRLETKRVLIVDPDPDAAETVANGVRLHGFEVAVCGSLSEAVHYDWSGLASVVVKETLLDGHAPELNGCAGLTPMICIGTEDSFERRYQFAARGMDGFIPEPLSIPALVDYIERLSSEWADKGTGRVMIVDDDAELLEHYALVLEQAGLEVCGVSDPTRILRVLSGFRPDLVLMDVQLGKFSGAHLARMLRYDPEWLGLPIVYLSSEENRESQVEALSEGGDDFLTKPVSDGFLINAVKVRCYRARQLDKLVSRDSLTGLLKHGVAKQEILKEHARCQRMGQSSVVAMLDLDHFKRVNDRFGHRTGDVVIKGLSNLLRNRLRKTDVIGRYGGEEFVVVLPNCAADDARAVLQSVCDQLAQIVFKGDGGEFSVTLSIGMAPLHAFASSEDAIEAADQALYQRKQAGRNGVTVAGNDHPPERCADG</sequence>
<dbReference type="Gene3D" id="1.20.120.160">
    <property type="entry name" value="HPT domain"/>
    <property type="match status" value="1"/>
</dbReference>
<reference evidence="7 8" key="1">
    <citation type="submission" date="2021-03" db="EMBL/GenBank/DDBJ databases">
        <title>Genome sequencing of Marinobacter sp. LPB0319.</title>
        <authorList>
            <person name="Kim J."/>
        </authorList>
    </citation>
    <scope>NUCLEOTIDE SEQUENCE [LARGE SCALE GENOMIC DNA]</scope>
    <source>
        <strain evidence="7 8">LPB0319</strain>
    </source>
</reference>
<dbReference type="EMBL" id="CP071247">
    <property type="protein sequence ID" value="QSP95334.1"/>
    <property type="molecule type" value="Genomic_DNA"/>
</dbReference>
<dbReference type="Gene3D" id="3.40.50.2300">
    <property type="match status" value="2"/>
</dbReference>
<dbReference type="SMART" id="SM00448">
    <property type="entry name" value="REC"/>
    <property type="match status" value="2"/>
</dbReference>
<evidence type="ECO:0000259" key="5">
    <source>
        <dbReference type="PROSITE" id="PS50110"/>
    </source>
</evidence>
<dbReference type="InterPro" id="IPR043128">
    <property type="entry name" value="Rev_trsase/Diguanyl_cyclase"/>
</dbReference>
<feature type="modified residue" description="4-aspartylphosphate" evidence="4">
    <location>
        <position position="194"/>
    </location>
</feature>
<dbReference type="PANTHER" id="PTHR45138">
    <property type="entry name" value="REGULATORY COMPONENTS OF SENSORY TRANSDUCTION SYSTEM"/>
    <property type="match status" value="1"/>
</dbReference>
<keyword evidence="8" id="KW-1185">Reference proteome</keyword>
<dbReference type="Pfam" id="PF00072">
    <property type="entry name" value="Response_reg"/>
    <property type="match status" value="1"/>
</dbReference>
<dbReference type="InterPro" id="IPR001789">
    <property type="entry name" value="Sig_transdc_resp-reg_receiver"/>
</dbReference>
<dbReference type="InterPro" id="IPR011006">
    <property type="entry name" value="CheY-like_superfamily"/>
</dbReference>
<accession>A0ABX7MSR8</accession>
<dbReference type="Proteomes" id="UP000663555">
    <property type="component" value="Chromosome"/>
</dbReference>
<evidence type="ECO:0000256" key="3">
    <source>
        <dbReference type="ARBA" id="ARBA00034247"/>
    </source>
</evidence>
<dbReference type="SUPFAM" id="SSF47226">
    <property type="entry name" value="Histidine-containing phosphotransfer domain, HPT domain"/>
    <property type="match status" value="1"/>
</dbReference>
<dbReference type="PANTHER" id="PTHR45138:SF9">
    <property type="entry name" value="DIGUANYLATE CYCLASE DGCM-RELATED"/>
    <property type="match status" value="1"/>
</dbReference>
<name>A0ABX7MSR8_9GAMM</name>
<gene>
    <name evidence="7" type="ORF">LPB19_02625</name>
</gene>
<dbReference type="Gene3D" id="3.30.70.270">
    <property type="match status" value="1"/>
</dbReference>
<dbReference type="PROSITE" id="PS50110">
    <property type="entry name" value="RESPONSE_REGULATORY"/>
    <property type="match status" value="2"/>
</dbReference>
<dbReference type="InterPro" id="IPR000160">
    <property type="entry name" value="GGDEF_dom"/>
</dbReference>
<dbReference type="SUPFAM" id="SSF55073">
    <property type="entry name" value="Nucleotide cyclase"/>
    <property type="match status" value="1"/>
</dbReference>
<dbReference type="EC" id="2.7.7.65" evidence="1"/>
<feature type="domain" description="GGDEF" evidence="6">
    <location>
        <begin position="416"/>
        <end position="548"/>
    </location>
</feature>
<feature type="modified residue" description="4-aspartylphosphate" evidence="4">
    <location>
        <position position="309"/>
    </location>
</feature>
<proteinExistence type="predicted"/>
<keyword evidence="4" id="KW-0597">Phosphoprotein</keyword>
<evidence type="ECO:0000256" key="1">
    <source>
        <dbReference type="ARBA" id="ARBA00012528"/>
    </source>
</evidence>
<dbReference type="NCBIfam" id="TIGR00254">
    <property type="entry name" value="GGDEF"/>
    <property type="match status" value="1"/>
</dbReference>
<evidence type="ECO:0000256" key="2">
    <source>
        <dbReference type="ARBA" id="ARBA00023012"/>
    </source>
</evidence>
<protein>
    <recommendedName>
        <fullName evidence="1">diguanylate cyclase</fullName>
        <ecNumber evidence="1">2.7.7.65</ecNumber>
    </recommendedName>
</protein>
<dbReference type="RefSeq" id="WP_206644574.1">
    <property type="nucleotide sequence ID" value="NZ_CP071247.1"/>
</dbReference>
<organism evidence="7 8">
    <name type="scientific">Marinobacter salinisoli</name>
    <dbReference type="NCBI Taxonomy" id="2769486"/>
    <lineage>
        <taxon>Bacteria</taxon>
        <taxon>Pseudomonadati</taxon>
        <taxon>Pseudomonadota</taxon>
        <taxon>Gammaproteobacteria</taxon>
        <taxon>Pseudomonadales</taxon>
        <taxon>Marinobacteraceae</taxon>
        <taxon>Marinobacter</taxon>
    </lineage>
</organism>
<evidence type="ECO:0000313" key="8">
    <source>
        <dbReference type="Proteomes" id="UP000663555"/>
    </source>
</evidence>
<evidence type="ECO:0000313" key="7">
    <source>
        <dbReference type="EMBL" id="QSP95334.1"/>
    </source>
</evidence>
<dbReference type="Pfam" id="PF01627">
    <property type="entry name" value="Hpt"/>
    <property type="match status" value="1"/>
</dbReference>
<evidence type="ECO:0000256" key="4">
    <source>
        <dbReference type="PROSITE-ProRule" id="PRU00169"/>
    </source>
</evidence>
<comment type="catalytic activity">
    <reaction evidence="3">
        <text>2 GTP = 3',3'-c-di-GMP + 2 diphosphate</text>
        <dbReference type="Rhea" id="RHEA:24898"/>
        <dbReference type="ChEBI" id="CHEBI:33019"/>
        <dbReference type="ChEBI" id="CHEBI:37565"/>
        <dbReference type="ChEBI" id="CHEBI:58805"/>
        <dbReference type="EC" id="2.7.7.65"/>
    </reaction>
</comment>
<dbReference type="InterPro" id="IPR008207">
    <property type="entry name" value="Sig_transdc_His_kin_Hpt_dom"/>
</dbReference>
<dbReference type="PROSITE" id="PS50887">
    <property type="entry name" value="GGDEF"/>
    <property type="match status" value="1"/>
</dbReference>
<dbReference type="SMART" id="SM00267">
    <property type="entry name" value="GGDEF"/>
    <property type="match status" value="1"/>
</dbReference>
<dbReference type="SUPFAM" id="SSF52172">
    <property type="entry name" value="CheY-like"/>
    <property type="match status" value="2"/>
</dbReference>
<keyword evidence="2" id="KW-0902">Two-component regulatory system</keyword>
<dbReference type="InterPro" id="IPR050469">
    <property type="entry name" value="Diguanylate_Cyclase"/>
</dbReference>
<dbReference type="Pfam" id="PF00990">
    <property type="entry name" value="GGDEF"/>
    <property type="match status" value="1"/>
</dbReference>